<gene>
    <name evidence="1" type="ORF">IIE05_04385</name>
</gene>
<evidence type="ECO:0008006" key="3">
    <source>
        <dbReference type="Google" id="ProtNLM"/>
    </source>
</evidence>
<protein>
    <recommendedName>
        <fullName evidence="3">HAD superfamily hydrolase</fullName>
    </recommendedName>
</protein>
<sequence>MKGGLTELLRLEPPEGTVVVSFDVFDTLVQRRIDPPEKVKEWVCRTFLRRYPLQESVDGFVARRMQIERTIEAERRRRGLDPEVSLPDVIDRLAAHYAKGADFRKQFLQVELEVEKCLLVPVRELIPLLERLSLRFRLVAVSDTYLPESILRELLDAVGISRYFTSVYCSCDHGVSKGSGRLFPVVAGKEQIGLSQLFHVGDNFLSDYFRPRSGGVRAFLYLDAENQRRRKLLTSVGRREGDDFWRGYSFLLRLEEGARPPDPAQSLLYFWGRRVVGPLLACFTHQLVVELSNSRHDALFFIAREGFLLKKLYELFVPRLSSNGGGTATASYLCVSRYTAFRAALSQPGDWSADVATVDFMPQLNEVLNRFGFPDDEIPEILSRFGLIAPLQPGEGVRETIRHLLEIPEFIDLVRGRASEPREELEHYLAEHGFFSAKRVALVDVGWYGTIQDLLERCFADRRDMPEVEGVYLALKRSHTGVSPERKRGLVHDFRRPVPELETLTFFRESFEFSSRALHGTTTGYRRENGRSVPQFRVDARERKMHAGIREIQRGVLDCARDYLALQEVDPVEPHLLMPVAALVYDRRIGFPTTELAKAFDGLINTDDFGTDRLKPLVTSMAASDIVNPRAVRRILIETPWREAALCKSRLPVVWLFNGVRRILAWKRMKENLA</sequence>
<dbReference type="Gene3D" id="3.40.50.1000">
    <property type="entry name" value="HAD superfamily/HAD-like"/>
    <property type="match status" value="1"/>
</dbReference>
<comment type="caution">
    <text evidence="1">The sequence shown here is derived from an EMBL/GenBank/DDBJ whole genome shotgun (WGS) entry which is preliminary data.</text>
</comment>
<accession>A0ABR9NSG4</accession>
<reference evidence="1 2" key="1">
    <citation type="submission" date="2020-10" db="EMBL/GenBank/DDBJ databases">
        <title>Investigation of anaerobic biodegradation of phenanthrene by a sulfate-dependent Geobacter anodireducens strain PheS2.</title>
        <authorList>
            <person name="Zhang Z."/>
        </authorList>
    </citation>
    <scope>NUCLEOTIDE SEQUENCE [LARGE SCALE GENOMIC DNA]</scope>
    <source>
        <strain evidence="1 2">PheS2</strain>
    </source>
</reference>
<keyword evidence="2" id="KW-1185">Reference proteome</keyword>
<dbReference type="InterPro" id="IPR023214">
    <property type="entry name" value="HAD_sf"/>
</dbReference>
<dbReference type="SUPFAM" id="SSF56784">
    <property type="entry name" value="HAD-like"/>
    <property type="match status" value="1"/>
</dbReference>
<name>A0ABR9NSG4_9BACT</name>
<dbReference type="RefSeq" id="WP_192905145.1">
    <property type="nucleotide sequence ID" value="NZ_JADBFD010000004.1"/>
</dbReference>
<dbReference type="InterPro" id="IPR036412">
    <property type="entry name" value="HAD-like_sf"/>
</dbReference>
<evidence type="ECO:0000313" key="1">
    <source>
        <dbReference type="EMBL" id="MBE2887202.1"/>
    </source>
</evidence>
<dbReference type="Proteomes" id="UP000618926">
    <property type="component" value="Unassembled WGS sequence"/>
</dbReference>
<proteinExistence type="predicted"/>
<dbReference type="Gene3D" id="1.10.150.400">
    <property type="match status" value="1"/>
</dbReference>
<dbReference type="EMBL" id="JADBFD010000004">
    <property type="protein sequence ID" value="MBE2887202.1"/>
    <property type="molecule type" value="Genomic_DNA"/>
</dbReference>
<evidence type="ECO:0000313" key="2">
    <source>
        <dbReference type="Proteomes" id="UP000618926"/>
    </source>
</evidence>
<organism evidence="1 2">
    <name type="scientific">Geobacter anodireducens</name>
    <dbReference type="NCBI Taxonomy" id="1340425"/>
    <lineage>
        <taxon>Bacteria</taxon>
        <taxon>Pseudomonadati</taxon>
        <taxon>Thermodesulfobacteriota</taxon>
        <taxon>Desulfuromonadia</taxon>
        <taxon>Geobacterales</taxon>
        <taxon>Geobacteraceae</taxon>
        <taxon>Geobacter</taxon>
    </lineage>
</organism>